<protein>
    <submittedName>
        <fullName evidence="2">Uncharacterized protein</fullName>
    </submittedName>
</protein>
<accession>A0A9P7GAA3</accession>
<name>A0A9P7GAA3_9AGAR</name>
<comment type="caution">
    <text evidence="2">The sequence shown here is derived from an EMBL/GenBank/DDBJ whole genome shotgun (WGS) entry which is preliminary data.</text>
</comment>
<gene>
    <name evidence="2" type="ORF">DXG03_000678</name>
</gene>
<sequence length="111" mass="12194">MSSYPYSVPASPTYGFFPSGTTSPNAFALLAELLAISREFADPELERAQKVHDTEVKTHAPSIFTAQHSPTAALPYEYHLTIHTNPKTTSHDARSTVTIGTYLPRDDKGKE</sequence>
<dbReference type="AlphaFoldDB" id="A0A9P7GAA3"/>
<organism evidence="2 3">
    <name type="scientific">Asterophora parasitica</name>
    <dbReference type="NCBI Taxonomy" id="117018"/>
    <lineage>
        <taxon>Eukaryota</taxon>
        <taxon>Fungi</taxon>
        <taxon>Dikarya</taxon>
        <taxon>Basidiomycota</taxon>
        <taxon>Agaricomycotina</taxon>
        <taxon>Agaricomycetes</taxon>
        <taxon>Agaricomycetidae</taxon>
        <taxon>Agaricales</taxon>
        <taxon>Tricholomatineae</taxon>
        <taxon>Lyophyllaceae</taxon>
        <taxon>Asterophora</taxon>
    </lineage>
</organism>
<evidence type="ECO:0000313" key="3">
    <source>
        <dbReference type="Proteomes" id="UP000775547"/>
    </source>
</evidence>
<dbReference type="OrthoDB" id="3257074at2759"/>
<proteinExistence type="predicted"/>
<evidence type="ECO:0000256" key="1">
    <source>
        <dbReference type="SAM" id="MobiDB-lite"/>
    </source>
</evidence>
<reference evidence="2" key="1">
    <citation type="submission" date="2020-07" db="EMBL/GenBank/DDBJ databases">
        <authorList>
            <person name="Nieuwenhuis M."/>
            <person name="Van De Peppel L.J.J."/>
        </authorList>
    </citation>
    <scope>NUCLEOTIDE SEQUENCE</scope>
    <source>
        <strain evidence="2">AP01</strain>
        <tissue evidence="2">Mycelium</tissue>
    </source>
</reference>
<dbReference type="Proteomes" id="UP000775547">
    <property type="component" value="Unassembled WGS sequence"/>
</dbReference>
<feature type="region of interest" description="Disordered" evidence="1">
    <location>
        <begin position="86"/>
        <end position="111"/>
    </location>
</feature>
<reference evidence="2" key="2">
    <citation type="submission" date="2021-10" db="EMBL/GenBank/DDBJ databases">
        <title>Phylogenomics reveals ancestral predisposition of the termite-cultivated fungus Termitomyces towards a domesticated lifestyle.</title>
        <authorList>
            <person name="Auxier B."/>
            <person name="Grum-Grzhimaylo A."/>
            <person name="Cardenas M.E."/>
            <person name="Lodge J.D."/>
            <person name="Laessoe T."/>
            <person name="Pedersen O."/>
            <person name="Smith M.E."/>
            <person name="Kuyper T.W."/>
            <person name="Franco-Molano E.A."/>
            <person name="Baroni T.J."/>
            <person name="Aanen D.K."/>
        </authorList>
    </citation>
    <scope>NUCLEOTIDE SEQUENCE</scope>
    <source>
        <strain evidence="2">AP01</strain>
        <tissue evidence="2">Mycelium</tissue>
    </source>
</reference>
<dbReference type="EMBL" id="JABCKV010000107">
    <property type="protein sequence ID" value="KAG5643537.1"/>
    <property type="molecule type" value="Genomic_DNA"/>
</dbReference>
<keyword evidence="3" id="KW-1185">Reference proteome</keyword>
<evidence type="ECO:0000313" key="2">
    <source>
        <dbReference type="EMBL" id="KAG5643537.1"/>
    </source>
</evidence>